<dbReference type="Pfam" id="PF18934">
    <property type="entry name" value="DUF5682"/>
    <property type="match status" value="1"/>
</dbReference>
<accession>A0A846WHY0</accession>
<name>A0A846WHY0_9ACTN</name>
<dbReference type="PANTHER" id="PTHR30634:SF14">
    <property type="match status" value="1"/>
</dbReference>
<reference evidence="1 2" key="1">
    <citation type="submission" date="2020-04" db="EMBL/GenBank/DDBJ databases">
        <title>MicrobeNet Type strains.</title>
        <authorList>
            <person name="Nicholson A.C."/>
        </authorList>
    </citation>
    <scope>NUCLEOTIDE SEQUENCE [LARGE SCALE GENOMIC DNA]</scope>
    <source>
        <strain evidence="1 2">ATCC BAA-14</strain>
    </source>
</reference>
<gene>
    <name evidence="1" type="ORF">HGA05_05880</name>
</gene>
<dbReference type="AlphaFoldDB" id="A0A846WHY0"/>
<dbReference type="PANTHER" id="PTHR30634">
    <property type="entry name" value="OUTER MEMBRANE LOLAB LIPOPROTEIN INSERTION APPARATUS"/>
    <property type="match status" value="1"/>
</dbReference>
<comment type="caution">
    <text evidence="1">The sequence shown here is derived from an EMBL/GenBank/DDBJ whole genome shotgun (WGS) entry which is preliminary data.</text>
</comment>
<proteinExistence type="predicted"/>
<dbReference type="InterPro" id="IPR050458">
    <property type="entry name" value="LolB"/>
</dbReference>
<protein>
    <submittedName>
        <fullName evidence="1">Uncharacterized protein</fullName>
    </submittedName>
</protein>
<organism evidence="1 2">
    <name type="scientific">Gordonia polyisoprenivorans</name>
    <dbReference type="NCBI Taxonomy" id="84595"/>
    <lineage>
        <taxon>Bacteria</taxon>
        <taxon>Bacillati</taxon>
        <taxon>Actinomycetota</taxon>
        <taxon>Actinomycetes</taxon>
        <taxon>Mycobacteriales</taxon>
        <taxon>Gordoniaceae</taxon>
        <taxon>Gordonia</taxon>
    </lineage>
</organism>
<dbReference type="RefSeq" id="WP_006369001.1">
    <property type="nucleotide sequence ID" value="NZ_CP116236.1"/>
</dbReference>
<dbReference type="InterPro" id="IPR043737">
    <property type="entry name" value="DUF5682"/>
</dbReference>
<dbReference type="Proteomes" id="UP000563898">
    <property type="component" value="Unassembled WGS sequence"/>
</dbReference>
<evidence type="ECO:0000313" key="2">
    <source>
        <dbReference type="Proteomes" id="UP000563898"/>
    </source>
</evidence>
<sequence length="761" mass="81329">MPPTTVEDLSAPVVAPGTYVLGIRHHGPGSARAVLGELDRIRPDAVLIEGPADASDLIPAIVDPGMTPPVALLGYAADDPSRAAFWPFAEFSPEWQAMRWATRADVPVEFCDLPTSLVLAHHAGPVERDQEFDPTRADPIGRLAADPIGRLAAVAGYSDPERWWDDVVETRGETGGFEAIADAMTALRDDETPVEPDEPNPERLHEARREAHMRQVLRKTLKAPGAERVVIVCGAWHVPAVSGKLPPAVADTRLLKGMPKVRSRVAWVPWTHSRLASASGYAAGVISPGWYHHLFATTDDVVVRWLIHQANLLRDKDIDVSSAHIIETARLANALALMRHRPLPGLAEINEATLSVMCQGDSGLADLMYREAVIGERLGGVPDDAPVVPLQADVTAAAKSARLKMDPVARELVVDLRKPADKAKSLLLHRLAILGVPWGTPAEVRGTGTFKEGWTLAWRPEFVIDVVMASVWGTTVRAAATAKIVDQAGRGESLGDVTAALEAALPAELVDAVPAVLSALADRVAVDHDVAQLMSALPALGRARRYGDVRGTDTGALGDVASSLLLRICIGIPGAVSNLNDDAARSLKEHVDAVHETVALLSDEDRTRWTAAVRIIADRTDVNGLLVGRATRLLLDGDHIDTADAAARVRFALSSGATPTAKAQWIEGFLGDGGLLLVHDRELLAVLDGWLTGLTEQDFTDVLPLLRRTFGLFDRSVRRNIGNRVASLDQGSSSQNADATTFDPELAAPAVATIAALLGLP</sequence>
<evidence type="ECO:0000313" key="1">
    <source>
        <dbReference type="EMBL" id="NKY01098.1"/>
    </source>
</evidence>
<dbReference type="EMBL" id="JAAXPC010000002">
    <property type="protein sequence ID" value="NKY01098.1"/>
    <property type="molecule type" value="Genomic_DNA"/>
</dbReference>